<feature type="compositionally biased region" description="Low complexity" evidence="3">
    <location>
        <begin position="1"/>
        <end position="12"/>
    </location>
</feature>
<reference evidence="5" key="4">
    <citation type="submission" date="2016-05" db="EMBL/GenBank/DDBJ databases">
        <title>WGS assembly of Xenopus tropicalis.</title>
        <authorList>
            <person name="Sessions A."/>
            <person name="Jenkins J."/>
            <person name="Mitros T."/>
            <person name="Lyons J.T."/>
            <person name="Dichmann D.S."/>
            <person name="Robert J."/>
            <person name="Harland R.M."/>
            <person name="Rokhsar D.S."/>
        </authorList>
    </citation>
    <scope>NUCLEOTIDE SEQUENCE</scope>
    <source>
        <strain evidence="5">Nigerian</strain>
    </source>
</reference>
<dbReference type="Ensembl" id="ENSXETT00000049683">
    <property type="protein sequence ID" value="ENSXETP00000049683"/>
    <property type="gene ID" value="ENSXETG00000022972"/>
</dbReference>
<dbReference type="Gene3D" id="2.30.30.140">
    <property type="match status" value="1"/>
</dbReference>
<proteinExistence type="predicted"/>
<dbReference type="Pfam" id="PF00076">
    <property type="entry name" value="RRM_1"/>
    <property type="match status" value="4"/>
</dbReference>
<evidence type="ECO:0000313" key="6">
    <source>
        <dbReference type="Ensembl" id="ENSXETP00000049683"/>
    </source>
</evidence>
<dbReference type="InParanoid" id="F7EQW8"/>
<dbReference type="EMBL" id="KV460828">
    <property type="protein sequence ID" value="OCA15496.1"/>
    <property type="molecule type" value="Genomic_DNA"/>
</dbReference>
<sequence>MPINSPQLSLAPPLFPAPPAPADDVRPSPLAGKTAPPSCGWRIGALRRGRRQKVLVAVGHGRERRKRSRMDAPKHLETNKGIYVGNLPHDTTEEEIHALFKEFQPISIKKHQRDIKCFAFVGFPSPKQTQQAIDKVQRTVFKGRSLLLKPIVPQDEGWKTEGRKTEAPNKQQAAESRAKAENGERNREEGKESPTESGEGLYVCNLPQDITQGEILALFSEFHPLAVTKHQLQQKCFAYVTFPCPKDTQRALTRGPRIMYKGRTLFLKPNWAQAAESRSNAENSDRYRTADPKDMGEIYIGNLPCDIKEKELQELLSEYEPESIRMVQKDIKCFAFVNLSSEEKIRSAANKIHGAVLKGRRLLCKINTIPGGGSTTKPGAGSKAPVDLPELEEVADTDESTVANQISANGTMEELAPAAAPERQVRVSNLPEGATEKILLCLFEPFNPVRLWKEQLGDSWAAVVELGSPDEVPQAVEQLRGTTLNGRQLRIEAEQKEAESLFSSMPELEPVPPHELNGCINGHPPEVPNNQRPPYAMPVEMRCMLLSHMLRDCFHDLSWLAAIMNVSGEADLLVTNVAPQTPYFWAVLLTKEICINMGNLFQDLAKVESQLPFLAKEEVQRGRRCLAQIPPINGEEAKWNRCWVYDVIFDLAVVFMLDYGLAANVPVRSLRRLDDARFWVTPPLAQPFVLQEGHASPDLIKTIVRGRITGFCSSERQVLMFSRCTNEE</sequence>
<keyword evidence="1 2" id="KW-0694">RNA-binding</keyword>
<dbReference type="PANTHER" id="PTHR48025">
    <property type="entry name" value="OS02G0815200 PROTEIN"/>
    <property type="match status" value="1"/>
</dbReference>
<evidence type="ECO:0000256" key="1">
    <source>
        <dbReference type="ARBA" id="ARBA00022884"/>
    </source>
</evidence>
<feature type="compositionally biased region" description="Basic and acidic residues" evidence="3">
    <location>
        <begin position="157"/>
        <end position="167"/>
    </location>
</feature>
<accession>A0A1B8XXW1</accession>
<dbReference type="STRING" id="8364.ENSXETP00000049683"/>
<feature type="domain" description="RRM" evidence="4">
    <location>
        <begin position="423"/>
        <end position="496"/>
    </location>
</feature>
<dbReference type="Bgee" id="ENSXETG00000022972">
    <property type="expression patterns" value="Expressed in testis and 7 other cell types or tissues"/>
</dbReference>
<protein>
    <submittedName>
        <fullName evidence="6">Tudor domain-containing 10</fullName>
    </submittedName>
</protein>
<organism evidence="6">
    <name type="scientific">Xenopus tropicalis</name>
    <name type="common">Western clawed frog</name>
    <name type="synonym">Silurana tropicalis</name>
    <dbReference type="NCBI Taxonomy" id="8364"/>
    <lineage>
        <taxon>Eukaryota</taxon>
        <taxon>Metazoa</taxon>
        <taxon>Chordata</taxon>
        <taxon>Craniata</taxon>
        <taxon>Vertebrata</taxon>
        <taxon>Euteleostomi</taxon>
        <taxon>Amphibia</taxon>
        <taxon>Batrachia</taxon>
        <taxon>Anura</taxon>
        <taxon>Pipoidea</taxon>
        <taxon>Pipidae</taxon>
        <taxon>Xenopodinae</taxon>
        <taxon>Xenopus</taxon>
        <taxon>Silurana</taxon>
    </lineage>
</organism>
<dbReference type="PROSITE" id="PS50102">
    <property type="entry name" value="RRM"/>
    <property type="match status" value="4"/>
</dbReference>
<feature type="compositionally biased region" description="Basic and acidic residues" evidence="3">
    <location>
        <begin position="176"/>
        <end position="194"/>
    </location>
</feature>
<gene>
    <name evidence="6" type="primary">tdrd10</name>
    <name evidence="5" type="ORF">XENTR_v90029813mg</name>
</gene>
<accession>F7EQW8</accession>
<reference evidence="5 6" key="2">
    <citation type="journal article" date="2010" name="Science">
        <title>The genome of the Western clawed frog Xenopus tropicalis.</title>
        <authorList>
            <person name="Hellsten U."/>
            <person name="Harland R.M."/>
            <person name="Gilchrist M.J."/>
            <person name="Hendrix D."/>
            <person name="Jurka J."/>
            <person name="Kapitonov V."/>
            <person name="Ovcharenko I."/>
            <person name="Putnam N.H."/>
            <person name="Shu S."/>
            <person name="Taher L."/>
            <person name="Blitz I.L."/>
            <person name="Blumberg B."/>
            <person name="Dichmann D.S."/>
            <person name="Dubchak I."/>
            <person name="Amaya E."/>
            <person name="Detter J.C."/>
            <person name="Fletcher R."/>
            <person name="Gerhard D.S."/>
            <person name="Goodstein D."/>
            <person name="Graves T."/>
            <person name="Grigoriev I.V."/>
            <person name="Grimwood J."/>
            <person name="Kawashima T."/>
            <person name="Lindquist E."/>
            <person name="Lucas S.M."/>
            <person name="Mead P.E."/>
            <person name="Mitros T."/>
            <person name="Ogino H."/>
            <person name="Ohta Y."/>
            <person name="Poliakov A.V."/>
            <person name="Pollet N."/>
            <person name="Robert J."/>
            <person name="Salamov A."/>
            <person name="Sater A.K."/>
            <person name="Schmutz J."/>
            <person name="Terry A."/>
            <person name="Vize P.D."/>
            <person name="Warren W.C."/>
            <person name="Wells D."/>
            <person name="Wills A."/>
            <person name="Wilson R.K."/>
            <person name="Zimmerman L.B."/>
            <person name="Zorn A.M."/>
            <person name="Grainger R."/>
            <person name="Grammer T."/>
            <person name="Khokha M.K."/>
            <person name="Richardson P.M."/>
            <person name="Rokhsar D.S."/>
        </authorList>
    </citation>
    <scope>NUCLEOTIDE SEQUENCE [LARGE SCALE GENOMIC DNA]</scope>
    <source>
        <strain evidence="5 6">Nigerian</strain>
    </source>
</reference>
<dbReference type="InterPro" id="IPR050502">
    <property type="entry name" value="Euk_RNA-bind_prot"/>
</dbReference>
<dbReference type="GO" id="GO:0003723">
    <property type="term" value="F:RNA binding"/>
    <property type="evidence" value="ECO:0007669"/>
    <property type="project" value="UniProtKB-UniRule"/>
</dbReference>
<dbReference type="SUPFAM" id="SSF63748">
    <property type="entry name" value="Tudor/PWWP/MBT"/>
    <property type="match status" value="1"/>
</dbReference>
<dbReference type="SUPFAM" id="SSF54928">
    <property type="entry name" value="RNA-binding domain, RBD"/>
    <property type="match status" value="2"/>
</dbReference>
<dbReference type="eggNOG" id="ENOG502QWDW">
    <property type="taxonomic scope" value="Eukaryota"/>
</dbReference>
<dbReference type="InterPro" id="IPR035979">
    <property type="entry name" value="RBD_domain_sf"/>
</dbReference>
<dbReference type="Xenbase" id="XB-GENE-997557">
    <property type="gene designation" value="tdrd10"/>
</dbReference>
<feature type="region of interest" description="Disordered" evidence="3">
    <location>
        <begin position="1"/>
        <end position="39"/>
    </location>
</feature>
<evidence type="ECO:0000313" key="5">
    <source>
        <dbReference type="EMBL" id="OCA15496.1"/>
    </source>
</evidence>
<feature type="domain" description="RRM" evidence="4">
    <location>
        <begin position="199"/>
        <end position="272"/>
    </location>
</feature>
<name>F7EQW8_XENTR</name>
<evidence type="ECO:0000256" key="3">
    <source>
        <dbReference type="SAM" id="MobiDB-lite"/>
    </source>
</evidence>
<dbReference type="HOGENOM" id="CLU_069836_0_0_1"/>
<dbReference type="Gene3D" id="3.30.70.330">
    <property type="match status" value="4"/>
</dbReference>
<evidence type="ECO:0000259" key="4">
    <source>
        <dbReference type="PROSITE" id="PS50102"/>
    </source>
</evidence>
<dbReference type="InterPro" id="IPR002999">
    <property type="entry name" value="Tudor"/>
</dbReference>
<evidence type="ECO:0000256" key="2">
    <source>
        <dbReference type="PROSITE-ProRule" id="PRU00176"/>
    </source>
</evidence>
<dbReference type="InterPro" id="IPR000504">
    <property type="entry name" value="RRM_dom"/>
</dbReference>
<dbReference type="AlphaFoldDB" id="F7EQW8"/>
<dbReference type="GeneTree" id="ENSGT00390000006620"/>
<reference evidence="6" key="3">
    <citation type="submission" date="2011-06" db="UniProtKB">
        <authorList>
            <consortium name="Ensembl"/>
        </authorList>
    </citation>
    <scope>IDENTIFICATION</scope>
</reference>
<feature type="region of interest" description="Disordered" evidence="3">
    <location>
        <begin position="157"/>
        <end position="200"/>
    </location>
</feature>
<feature type="domain" description="RRM" evidence="4">
    <location>
        <begin position="296"/>
        <end position="369"/>
    </location>
</feature>
<dbReference type="PANTHER" id="PTHR48025:SF22">
    <property type="entry name" value="TUDOR DOMAIN-CONTAINING PROTEIN 10"/>
    <property type="match status" value="1"/>
</dbReference>
<reference evidence="5" key="1">
    <citation type="submission" date="2009-11" db="EMBL/GenBank/DDBJ databases">
        <authorList>
            <consortium name="US DOE Joint Genome Institute (JGI-PGF)"/>
            <person name="Ottilar R."/>
            <person name="Schmutz J."/>
            <person name="Salamov A."/>
            <person name="Cheng J.F."/>
            <person name="Lucas S."/>
            <person name="Pitluck S."/>
            <person name="Gundlach H."/>
            <person name="Guo Y."/>
            <person name="Haberer G."/>
            <person name="Nasrallah J."/>
            <person name="Mayer K.F.X."/>
            <person name="van de Peer Y."/>
            <person name="Weigel D."/>
            <person name="Grigoriev I.V."/>
        </authorList>
    </citation>
    <scope>NUCLEOTIDE SEQUENCE</scope>
    <source>
        <strain evidence="5">Nigerian</strain>
    </source>
</reference>
<dbReference type="InterPro" id="IPR012677">
    <property type="entry name" value="Nucleotide-bd_a/b_plait_sf"/>
</dbReference>
<dbReference type="SMART" id="SM00360">
    <property type="entry name" value="RRM"/>
    <property type="match status" value="4"/>
</dbReference>
<feature type="domain" description="RRM" evidence="4">
    <location>
        <begin position="80"/>
        <end position="153"/>
    </location>
</feature>
<dbReference type="Pfam" id="PF00567">
    <property type="entry name" value="TUDOR"/>
    <property type="match status" value="1"/>
</dbReference>